<dbReference type="PROSITE" id="PS50949">
    <property type="entry name" value="HTH_GNTR"/>
    <property type="match status" value="1"/>
</dbReference>
<dbReference type="InterPro" id="IPR036390">
    <property type="entry name" value="WH_DNA-bd_sf"/>
</dbReference>
<organism evidence="5 6">
    <name type="scientific">Salipaludibacillus aurantiacus</name>
    <dbReference type="NCBI Taxonomy" id="1601833"/>
    <lineage>
        <taxon>Bacteria</taxon>
        <taxon>Bacillati</taxon>
        <taxon>Bacillota</taxon>
        <taxon>Bacilli</taxon>
        <taxon>Bacillales</taxon>
        <taxon>Bacillaceae</taxon>
    </lineage>
</organism>
<keyword evidence="6" id="KW-1185">Reference proteome</keyword>
<dbReference type="EMBL" id="FOGT01000014">
    <property type="protein sequence ID" value="SES29406.1"/>
    <property type="molecule type" value="Genomic_DNA"/>
</dbReference>
<dbReference type="RefSeq" id="WP_093054275.1">
    <property type="nucleotide sequence ID" value="NZ_FOGT01000014.1"/>
</dbReference>
<dbReference type="SUPFAM" id="SSF46785">
    <property type="entry name" value="Winged helix' DNA-binding domain"/>
    <property type="match status" value="1"/>
</dbReference>
<dbReference type="PRINTS" id="PR00035">
    <property type="entry name" value="HTHGNTR"/>
</dbReference>
<dbReference type="PANTHER" id="PTHR43537:SF24">
    <property type="entry name" value="GLUCONATE OPERON TRANSCRIPTIONAL REPRESSOR"/>
    <property type="match status" value="1"/>
</dbReference>
<keyword evidence="3" id="KW-0804">Transcription</keyword>
<reference evidence="6" key="1">
    <citation type="submission" date="2016-10" db="EMBL/GenBank/DDBJ databases">
        <authorList>
            <person name="Varghese N."/>
            <person name="Submissions S."/>
        </authorList>
    </citation>
    <scope>NUCLEOTIDE SEQUENCE [LARGE SCALE GENOMIC DNA]</scope>
    <source>
        <strain evidence="6">S9</strain>
    </source>
</reference>
<evidence type="ECO:0000313" key="5">
    <source>
        <dbReference type="EMBL" id="SES29406.1"/>
    </source>
</evidence>
<evidence type="ECO:0000256" key="1">
    <source>
        <dbReference type="ARBA" id="ARBA00023015"/>
    </source>
</evidence>
<dbReference type="InterPro" id="IPR000524">
    <property type="entry name" value="Tscrpt_reg_HTH_GntR"/>
</dbReference>
<dbReference type="Pfam" id="PF07729">
    <property type="entry name" value="FCD"/>
    <property type="match status" value="1"/>
</dbReference>
<evidence type="ECO:0000256" key="2">
    <source>
        <dbReference type="ARBA" id="ARBA00023125"/>
    </source>
</evidence>
<dbReference type="Pfam" id="PF00392">
    <property type="entry name" value="GntR"/>
    <property type="match status" value="1"/>
</dbReference>
<name>A0A1H9W613_9BACI</name>
<proteinExistence type="predicted"/>
<dbReference type="STRING" id="1601833.SAMN05518684_114109"/>
<sequence>MKKVETLSIRETVFKQLRAMILNNELNPGDKLSEADLAEQLGVSRTPVREALHKLELEDLIVIKPRKYCLVKGITSESINEINLIRSQLEPVAARYSVDYLTDEDLQYIGELLDESIKHFESNNVDSLSKVHDEFHSLIIKASNLKRTIKILENLHDYIYSFRYSFMARPDLVKRSIYEHRDIYEALKERDKDKVERLFKNHLEGVLEYENVVLEDMKATRFSSKNRKELS</sequence>
<dbReference type="Gene3D" id="1.10.10.10">
    <property type="entry name" value="Winged helix-like DNA-binding domain superfamily/Winged helix DNA-binding domain"/>
    <property type="match status" value="1"/>
</dbReference>
<keyword evidence="1" id="KW-0805">Transcription regulation</keyword>
<dbReference type="SMART" id="SM00345">
    <property type="entry name" value="HTH_GNTR"/>
    <property type="match status" value="1"/>
</dbReference>
<dbReference type="GO" id="GO:0003677">
    <property type="term" value="F:DNA binding"/>
    <property type="evidence" value="ECO:0007669"/>
    <property type="project" value="UniProtKB-KW"/>
</dbReference>
<protein>
    <submittedName>
        <fullName evidence="5">DNA-binding transcriptional regulator, GntR family</fullName>
    </submittedName>
</protein>
<accession>A0A1H9W613</accession>
<dbReference type="SUPFAM" id="SSF48008">
    <property type="entry name" value="GntR ligand-binding domain-like"/>
    <property type="match status" value="1"/>
</dbReference>
<evidence type="ECO:0000256" key="3">
    <source>
        <dbReference type="ARBA" id="ARBA00023163"/>
    </source>
</evidence>
<dbReference type="OrthoDB" id="369138at2"/>
<dbReference type="SMART" id="SM00895">
    <property type="entry name" value="FCD"/>
    <property type="match status" value="1"/>
</dbReference>
<gene>
    <name evidence="5" type="ORF">SAMN05518684_114109</name>
</gene>
<dbReference type="Gene3D" id="1.20.120.530">
    <property type="entry name" value="GntR ligand-binding domain-like"/>
    <property type="match status" value="1"/>
</dbReference>
<dbReference type="PANTHER" id="PTHR43537">
    <property type="entry name" value="TRANSCRIPTIONAL REGULATOR, GNTR FAMILY"/>
    <property type="match status" value="1"/>
</dbReference>
<dbReference type="GO" id="GO:0003700">
    <property type="term" value="F:DNA-binding transcription factor activity"/>
    <property type="evidence" value="ECO:0007669"/>
    <property type="project" value="InterPro"/>
</dbReference>
<dbReference type="CDD" id="cd07377">
    <property type="entry name" value="WHTH_GntR"/>
    <property type="match status" value="1"/>
</dbReference>
<feature type="domain" description="HTH gntR-type" evidence="4">
    <location>
        <begin position="7"/>
        <end position="74"/>
    </location>
</feature>
<dbReference type="InterPro" id="IPR008920">
    <property type="entry name" value="TF_FadR/GntR_C"/>
</dbReference>
<keyword evidence="2 5" id="KW-0238">DNA-binding</keyword>
<evidence type="ECO:0000259" key="4">
    <source>
        <dbReference type="PROSITE" id="PS50949"/>
    </source>
</evidence>
<dbReference type="InterPro" id="IPR011711">
    <property type="entry name" value="GntR_C"/>
</dbReference>
<dbReference type="Proteomes" id="UP000198571">
    <property type="component" value="Unassembled WGS sequence"/>
</dbReference>
<dbReference type="InterPro" id="IPR036388">
    <property type="entry name" value="WH-like_DNA-bd_sf"/>
</dbReference>
<evidence type="ECO:0000313" key="6">
    <source>
        <dbReference type="Proteomes" id="UP000198571"/>
    </source>
</evidence>
<dbReference type="AlphaFoldDB" id="A0A1H9W613"/>